<feature type="region of interest" description="Disordered" evidence="1">
    <location>
        <begin position="367"/>
        <end position="387"/>
    </location>
</feature>
<keyword evidence="3" id="KW-1185">Reference proteome</keyword>
<organism evidence="2 3">
    <name type="scientific">Brucella tritici</name>
    <dbReference type="NCBI Taxonomy" id="94626"/>
    <lineage>
        <taxon>Bacteria</taxon>
        <taxon>Pseudomonadati</taxon>
        <taxon>Pseudomonadota</taxon>
        <taxon>Alphaproteobacteria</taxon>
        <taxon>Hyphomicrobiales</taxon>
        <taxon>Brucellaceae</taxon>
        <taxon>Brucella/Ochrobactrum group</taxon>
        <taxon>Brucella</taxon>
    </lineage>
</organism>
<dbReference type="NCBIfam" id="TIGR01537">
    <property type="entry name" value="portal_HK97"/>
    <property type="match status" value="1"/>
</dbReference>
<evidence type="ECO:0000313" key="3">
    <source>
        <dbReference type="Proteomes" id="UP000430843"/>
    </source>
</evidence>
<dbReference type="Proteomes" id="UP000430843">
    <property type="component" value="Unassembled WGS sequence"/>
</dbReference>
<dbReference type="Pfam" id="PF04860">
    <property type="entry name" value="Phage_portal"/>
    <property type="match status" value="1"/>
</dbReference>
<protein>
    <submittedName>
        <fullName evidence="2">Phage portal protein</fullName>
    </submittedName>
</protein>
<reference evidence="2 3" key="1">
    <citation type="submission" date="2019-09" db="EMBL/GenBank/DDBJ databases">
        <title>Taxonomic organization of the family Brucellaceae based on a phylogenomic approach.</title>
        <authorList>
            <person name="Leclercq S."/>
            <person name="Cloeckaert A."/>
            <person name="Zygmunt M.S."/>
        </authorList>
    </citation>
    <scope>NUCLEOTIDE SEQUENCE [LARGE SCALE GENOMIC DNA]</scope>
    <source>
        <strain evidence="2 3">LMG 18957</strain>
    </source>
</reference>
<proteinExistence type="predicted"/>
<dbReference type="EMBL" id="WBWA01000008">
    <property type="protein sequence ID" value="KAB2665310.1"/>
    <property type="molecule type" value="Genomic_DNA"/>
</dbReference>
<evidence type="ECO:0000256" key="1">
    <source>
        <dbReference type="SAM" id="MobiDB-lite"/>
    </source>
</evidence>
<dbReference type="InterPro" id="IPR006944">
    <property type="entry name" value="Phage/GTA_portal"/>
</dbReference>
<sequence length="387" mass="42351">MSFFGMDSVNLPRVTVDNALTVPAVAAAVLFLSRTMASLPLHAYKLEGETKKKMDGDTADVIHDAWNDETSAVDGRRYFWQQVFTVGRGLAWIERRNGEPINFWPMAPSKVTIKRVNNRKTYTYLGKVYPAADVIDVPFMLKADQLAHYGPITLASKAIQLALAMNDYGSTFFAGGGVPPLALKGPLPAGRDAVVRAVSDVSRAIDDAKKTGKPITPIPGGYELVPVGIDPAKGQMTDARLFQVREIARVWQLPPMFLQDLSGGTFANVEQQDLHLIKHLIGQWAEVFEGEFTLKCFGRGKKREGRSVEHNLDGLMRGDFKSRIEGIARAIQTAQMTPNEARALENRPHHKNPAANDLLVQGATVPLGTQPTLTAPQNGDRNAEQGA</sequence>
<dbReference type="InterPro" id="IPR006427">
    <property type="entry name" value="Portal_HK97"/>
</dbReference>
<feature type="compositionally biased region" description="Polar residues" evidence="1">
    <location>
        <begin position="367"/>
        <end position="380"/>
    </location>
</feature>
<dbReference type="AlphaFoldDB" id="A0A833CK87"/>
<evidence type="ECO:0000313" key="2">
    <source>
        <dbReference type="EMBL" id="KAB2665310.1"/>
    </source>
</evidence>
<gene>
    <name evidence="2" type="ORF">F9K91_10530</name>
</gene>
<name>A0A833CK87_9HYPH</name>
<accession>A0A833CK87</accession>
<comment type="caution">
    <text evidence="2">The sequence shown here is derived from an EMBL/GenBank/DDBJ whole genome shotgun (WGS) entry which is preliminary data.</text>
</comment>